<name>A0A7J8PJY5_GOSRA</name>
<feature type="non-terminal residue" evidence="1">
    <location>
        <position position="1"/>
    </location>
</feature>
<gene>
    <name evidence="1" type="ORF">Gorai_018261</name>
</gene>
<protein>
    <submittedName>
        <fullName evidence="1">Uncharacterized protein</fullName>
    </submittedName>
</protein>
<dbReference type="EMBL" id="JABEZZ010000007">
    <property type="protein sequence ID" value="MBA0589518.1"/>
    <property type="molecule type" value="Genomic_DNA"/>
</dbReference>
<dbReference type="Proteomes" id="UP000593578">
    <property type="component" value="Unassembled WGS sequence"/>
</dbReference>
<dbReference type="AlphaFoldDB" id="A0A7J8PJY5"/>
<accession>A0A7J8PJY5</accession>
<proteinExistence type="predicted"/>
<organism evidence="1 2">
    <name type="scientific">Gossypium raimondii</name>
    <name type="common">Peruvian cotton</name>
    <name type="synonym">Gossypium klotzschianum subsp. raimondii</name>
    <dbReference type="NCBI Taxonomy" id="29730"/>
    <lineage>
        <taxon>Eukaryota</taxon>
        <taxon>Viridiplantae</taxon>
        <taxon>Streptophyta</taxon>
        <taxon>Embryophyta</taxon>
        <taxon>Tracheophyta</taxon>
        <taxon>Spermatophyta</taxon>
        <taxon>Magnoliopsida</taxon>
        <taxon>eudicotyledons</taxon>
        <taxon>Gunneridae</taxon>
        <taxon>Pentapetalae</taxon>
        <taxon>rosids</taxon>
        <taxon>malvids</taxon>
        <taxon>Malvales</taxon>
        <taxon>Malvaceae</taxon>
        <taxon>Malvoideae</taxon>
        <taxon>Gossypium</taxon>
    </lineage>
</organism>
<sequence>MKLAYLFWKPVQKMPQMLNKLSWPWLPLSRIGTHMLFLLTTHSLTWPLIVEWQANQRQTMQSLQQYRSEVSLLHSRVAAALP</sequence>
<evidence type="ECO:0000313" key="2">
    <source>
        <dbReference type="Proteomes" id="UP000593578"/>
    </source>
</evidence>
<evidence type="ECO:0000313" key="1">
    <source>
        <dbReference type="EMBL" id="MBA0589518.1"/>
    </source>
</evidence>
<comment type="caution">
    <text evidence="1">The sequence shown here is derived from an EMBL/GenBank/DDBJ whole genome shotgun (WGS) entry which is preliminary data.</text>
</comment>
<reference evidence="1 2" key="1">
    <citation type="journal article" date="2019" name="Genome Biol. Evol.">
        <title>Insights into the evolution of the New World diploid cottons (Gossypium, subgenus Houzingenia) based on genome sequencing.</title>
        <authorList>
            <person name="Grover C.E."/>
            <person name="Arick M.A. 2nd"/>
            <person name="Thrash A."/>
            <person name="Conover J.L."/>
            <person name="Sanders W.S."/>
            <person name="Peterson D.G."/>
            <person name="Frelichowski J.E."/>
            <person name="Scheffler J.A."/>
            <person name="Scheffler B.E."/>
            <person name="Wendel J.F."/>
        </authorList>
    </citation>
    <scope>NUCLEOTIDE SEQUENCE [LARGE SCALE GENOMIC DNA]</scope>
    <source>
        <strain evidence="1">8</strain>
        <tissue evidence="1">Leaf</tissue>
    </source>
</reference>